<dbReference type="STRING" id="1763535.LPB072_03465"/>
<feature type="domain" description="FAD-binding FR-type" evidence="10">
    <location>
        <begin position="2"/>
        <end position="103"/>
    </location>
</feature>
<dbReference type="AlphaFoldDB" id="A0A167HD49"/>
<evidence type="ECO:0000256" key="5">
    <source>
        <dbReference type="ARBA" id="ARBA00022723"/>
    </source>
</evidence>
<dbReference type="PRINTS" id="PR00409">
    <property type="entry name" value="PHDIOXRDTASE"/>
</dbReference>
<evidence type="ECO:0000259" key="9">
    <source>
        <dbReference type="PROSITE" id="PS51085"/>
    </source>
</evidence>
<dbReference type="SUPFAM" id="SSF52343">
    <property type="entry name" value="Ferredoxin reductase-like, C-terminal NADP-linked domain"/>
    <property type="match status" value="1"/>
</dbReference>
<dbReference type="CDD" id="cd06185">
    <property type="entry name" value="PDR_like"/>
    <property type="match status" value="1"/>
</dbReference>
<dbReference type="Gene3D" id="3.10.20.30">
    <property type="match status" value="1"/>
</dbReference>
<dbReference type="InterPro" id="IPR001041">
    <property type="entry name" value="2Fe-2S_ferredoxin-type"/>
</dbReference>
<gene>
    <name evidence="11" type="ORF">LPB072_03465</name>
    <name evidence="12" type="ORF">LPB72_13705</name>
</gene>
<dbReference type="PROSITE" id="PS51085">
    <property type="entry name" value="2FE2S_FER_2"/>
    <property type="match status" value="1"/>
</dbReference>
<dbReference type="EMBL" id="CP017476">
    <property type="protein sequence ID" value="AOW12049.1"/>
    <property type="molecule type" value="Genomic_DNA"/>
</dbReference>
<dbReference type="InterPro" id="IPR006058">
    <property type="entry name" value="2Fe2S_fd_BS"/>
</dbReference>
<evidence type="ECO:0000256" key="6">
    <source>
        <dbReference type="ARBA" id="ARBA00023002"/>
    </source>
</evidence>
<dbReference type="PANTHER" id="PTHR47354:SF1">
    <property type="entry name" value="CARNITINE MONOOXYGENASE REDUCTASE SUBUNIT"/>
    <property type="match status" value="1"/>
</dbReference>
<dbReference type="OrthoDB" id="370747at2"/>
<dbReference type="CDD" id="cd00207">
    <property type="entry name" value="fer2"/>
    <property type="match status" value="1"/>
</dbReference>
<keyword evidence="7" id="KW-0408">Iron</keyword>
<evidence type="ECO:0000256" key="3">
    <source>
        <dbReference type="ARBA" id="ARBA00022643"/>
    </source>
</evidence>
<dbReference type="Proteomes" id="UP000185680">
    <property type="component" value="Chromosome"/>
</dbReference>
<dbReference type="GO" id="GO:0051537">
    <property type="term" value="F:2 iron, 2 sulfur cluster binding"/>
    <property type="evidence" value="ECO:0007669"/>
    <property type="project" value="UniProtKB-KW"/>
</dbReference>
<evidence type="ECO:0000313" key="14">
    <source>
        <dbReference type="Proteomes" id="UP000185680"/>
    </source>
</evidence>
<dbReference type="PANTHER" id="PTHR47354">
    <property type="entry name" value="NADH OXIDOREDUCTASE HCR"/>
    <property type="match status" value="1"/>
</dbReference>
<dbReference type="InterPro" id="IPR050415">
    <property type="entry name" value="MRET"/>
</dbReference>
<keyword evidence="5" id="KW-0479">Metal-binding</keyword>
<comment type="cofactor">
    <cofactor evidence="1">
        <name>FMN</name>
        <dbReference type="ChEBI" id="CHEBI:58210"/>
    </cofactor>
</comment>
<evidence type="ECO:0000256" key="7">
    <source>
        <dbReference type="ARBA" id="ARBA00023004"/>
    </source>
</evidence>
<dbReference type="Pfam" id="PF22290">
    <property type="entry name" value="DmmA-like_N"/>
    <property type="match status" value="1"/>
</dbReference>
<dbReference type="Proteomes" id="UP000185657">
    <property type="component" value="Unassembled WGS sequence"/>
</dbReference>
<dbReference type="PROSITE" id="PS00197">
    <property type="entry name" value="2FE2S_FER_1"/>
    <property type="match status" value="1"/>
</dbReference>
<dbReference type="RefSeq" id="WP_066091626.1">
    <property type="nucleotide sequence ID" value="NZ_CP017476.1"/>
</dbReference>
<dbReference type="InterPro" id="IPR017927">
    <property type="entry name" value="FAD-bd_FR_type"/>
</dbReference>
<reference evidence="11 14" key="2">
    <citation type="submission" date="2016-10" db="EMBL/GenBank/DDBJ databases">
        <title>Hydorgenophaga sp. LPB0072 isolated from gastropod.</title>
        <authorList>
            <person name="Kim E."/>
            <person name="Yi H."/>
        </authorList>
    </citation>
    <scope>NUCLEOTIDE SEQUENCE [LARGE SCALE GENOMIC DNA]</scope>
    <source>
        <strain evidence="11 14">LPB0072</strain>
    </source>
</reference>
<keyword evidence="6" id="KW-0560">Oxidoreductase</keyword>
<dbReference type="Gene3D" id="3.40.50.80">
    <property type="entry name" value="Nucleotide-binding domain of ferredoxin-NADP reductase (FNR) module"/>
    <property type="match status" value="1"/>
</dbReference>
<evidence type="ECO:0000256" key="1">
    <source>
        <dbReference type="ARBA" id="ARBA00001917"/>
    </source>
</evidence>
<dbReference type="Gene3D" id="2.40.30.10">
    <property type="entry name" value="Translation factors"/>
    <property type="match status" value="1"/>
</dbReference>
<keyword evidence="4" id="KW-0001">2Fe-2S</keyword>
<organism evidence="11 14">
    <name type="scientific">Hydrogenophaga crassostreae</name>
    <dbReference type="NCBI Taxonomy" id="1763535"/>
    <lineage>
        <taxon>Bacteria</taxon>
        <taxon>Pseudomonadati</taxon>
        <taxon>Pseudomonadota</taxon>
        <taxon>Betaproteobacteria</taxon>
        <taxon>Burkholderiales</taxon>
        <taxon>Comamonadaceae</taxon>
        <taxon>Hydrogenophaga</taxon>
    </lineage>
</organism>
<keyword evidence="3" id="KW-0288">FMN</keyword>
<dbReference type="InterPro" id="IPR039261">
    <property type="entry name" value="FNR_nucleotide-bd"/>
</dbReference>
<dbReference type="SUPFAM" id="SSF54292">
    <property type="entry name" value="2Fe-2S ferredoxin-like"/>
    <property type="match status" value="1"/>
</dbReference>
<accession>A0A167HD49</accession>
<keyword evidence="8" id="KW-0411">Iron-sulfur</keyword>
<dbReference type="GO" id="GO:0016491">
    <property type="term" value="F:oxidoreductase activity"/>
    <property type="evidence" value="ECO:0007669"/>
    <property type="project" value="UniProtKB-KW"/>
</dbReference>
<keyword evidence="13" id="KW-1185">Reference proteome</keyword>
<dbReference type="PROSITE" id="PS51384">
    <property type="entry name" value="FAD_FR"/>
    <property type="match status" value="1"/>
</dbReference>
<dbReference type="EMBL" id="LVWD01000026">
    <property type="protein sequence ID" value="OAD40993.1"/>
    <property type="molecule type" value="Genomic_DNA"/>
</dbReference>
<dbReference type="Pfam" id="PF00111">
    <property type="entry name" value="Fer2"/>
    <property type="match status" value="1"/>
</dbReference>
<reference evidence="12 13" key="1">
    <citation type="submission" date="2016-02" db="EMBL/GenBank/DDBJ databases">
        <title>Draft genome sequence of Hydrogenophaga sp. LPB0072.</title>
        <authorList>
            <person name="Shin S.-K."/>
            <person name="Yi H."/>
        </authorList>
    </citation>
    <scope>NUCLEOTIDE SEQUENCE [LARGE SCALE GENOMIC DNA]</scope>
    <source>
        <strain evidence="12 13">LPB0072</strain>
    </source>
</reference>
<dbReference type="KEGG" id="hyl:LPB072_03465"/>
<dbReference type="InterPro" id="IPR036010">
    <property type="entry name" value="2Fe-2S_ferredoxin-like_sf"/>
</dbReference>
<dbReference type="InterPro" id="IPR012675">
    <property type="entry name" value="Beta-grasp_dom_sf"/>
</dbReference>
<dbReference type="InterPro" id="IPR017938">
    <property type="entry name" value="Riboflavin_synthase-like_b-brl"/>
</dbReference>
<evidence type="ECO:0000256" key="8">
    <source>
        <dbReference type="ARBA" id="ARBA00023014"/>
    </source>
</evidence>
<protein>
    <submittedName>
        <fullName evidence="11 12">Oxidoreductase</fullName>
    </submittedName>
</protein>
<dbReference type="GO" id="GO:0046872">
    <property type="term" value="F:metal ion binding"/>
    <property type="evidence" value="ECO:0007669"/>
    <property type="project" value="UniProtKB-KW"/>
</dbReference>
<feature type="domain" description="2Fe-2S ferredoxin-type" evidence="9">
    <location>
        <begin position="234"/>
        <end position="319"/>
    </location>
</feature>
<evidence type="ECO:0000256" key="4">
    <source>
        <dbReference type="ARBA" id="ARBA00022714"/>
    </source>
</evidence>
<evidence type="ECO:0000313" key="13">
    <source>
        <dbReference type="Proteomes" id="UP000185657"/>
    </source>
</evidence>
<evidence type="ECO:0000313" key="11">
    <source>
        <dbReference type="EMBL" id="AOW12049.1"/>
    </source>
</evidence>
<name>A0A167HD49_9BURK</name>
<dbReference type="InterPro" id="IPR054582">
    <property type="entry name" value="DmmA-like_N"/>
</dbReference>
<keyword evidence="2" id="KW-0285">Flavoprotein</keyword>
<sequence length="319" mass="34310">MNSTRLVRIAQTAVEAVDICSFELVAADGQALPPFSAGSHIDVHLDNGVVRQYSLCNAPGESHRYQIAVLKDAQSRGGSVAMHALEAGQSLNISDPKNHFALDKSAQHSLLFAGGIGITPILCMAERLSHLGASFEMHYCTRSAERTAFVDRIRASAFADNVHLHHDEGAGAQKLDAQAAIGAPRDGIHLYVCGPTGYMDWVLNTARELGWPDERLHREYFAAAPIDTSQDGSFEVQIASTGAVIRVAAEQSVVAALSEAGIEVQMSCEQGVCGTCLTRVLEGTPAHRDMFLTPREQARGDQFLPCCSRAESARLVLDL</sequence>
<evidence type="ECO:0000313" key="12">
    <source>
        <dbReference type="EMBL" id="OAD40993.1"/>
    </source>
</evidence>
<proteinExistence type="predicted"/>
<dbReference type="SUPFAM" id="SSF63380">
    <property type="entry name" value="Riboflavin synthase domain-like"/>
    <property type="match status" value="1"/>
</dbReference>
<evidence type="ECO:0000259" key="10">
    <source>
        <dbReference type="PROSITE" id="PS51384"/>
    </source>
</evidence>
<evidence type="ECO:0000256" key="2">
    <source>
        <dbReference type="ARBA" id="ARBA00022630"/>
    </source>
</evidence>